<keyword evidence="2 5" id="KW-0812">Transmembrane</keyword>
<reference evidence="7" key="2">
    <citation type="submission" date="2025-09" db="UniProtKB">
        <authorList>
            <consortium name="Ensembl"/>
        </authorList>
    </citation>
    <scope>IDENTIFICATION</scope>
</reference>
<dbReference type="AlphaFoldDB" id="A0A8C3K0W9"/>
<reference evidence="7" key="1">
    <citation type="submission" date="2025-08" db="UniProtKB">
        <authorList>
            <consortium name="Ensembl"/>
        </authorList>
    </citation>
    <scope>IDENTIFICATION</scope>
</reference>
<evidence type="ECO:0008006" key="9">
    <source>
        <dbReference type="Google" id="ProtNLM"/>
    </source>
</evidence>
<dbReference type="PANTHER" id="PTHR19282">
    <property type="entry name" value="TETRASPANIN"/>
    <property type="match status" value="1"/>
</dbReference>
<keyword evidence="8" id="KW-1185">Reference proteome</keyword>
<dbReference type="Proteomes" id="UP000694419">
    <property type="component" value="Unplaced"/>
</dbReference>
<name>A0A8C3K0W9_9CHAR</name>
<comment type="subcellular location">
    <subcellularLocation>
        <location evidence="1">Membrane</location>
        <topology evidence="1">Multi-pass membrane protein</topology>
    </subcellularLocation>
</comment>
<dbReference type="PANTHER" id="PTHR19282:SF558">
    <property type="entry name" value="TETRASPANIN"/>
    <property type="match status" value="1"/>
</dbReference>
<feature type="signal peptide" evidence="6">
    <location>
        <begin position="1"/>
        <end position="18"/>
    </location>
</feature>
<dbReference type="InterPro" id="IPR018499">
    <property type="entry name" value="Tetraspanin/Peripherin"/>
</dbReference>
<feature type="transmembrane region" description="Helical" evidence="5">
    <location>
        <begin position="71"/>
        <end position="96"/>
    </location>
</feature>
<protein>
    <recommendedName>
        <fullName evidence="9">Tetraspanin</fullName>
    </recommendedName>
</protein>
<sequence>MGFGGHTGFGALWGVGDALGILGGCELDGVTPVSHRGLVVSRALLSPLQGQTLPCPLRHGVPMGVLSCMKYLMFIFNVLVFAGGTCLAGLGVWVAVDPAGFQDIVATKAALSAGAYLLLAVGIALALLGFLGCCGALRRSRPLLLVVREGRRVGRGLAPSLVPQCSPVAPIPQIQPEVFLSELRRNYHGDEGAEVFSTAWNTLMVTFSCCGVLGPEDFGNGSLFQELHPGMPWPRACCARDGLLTSSLRPSSLSLSPSPQGCFSTFGRTLQNYISLPGTCSLAVLGIEVLSRDRGGQEGMGQMGISLNFTELLMLEGTIEII</sequence>
<keyword evidence="4 5" id="KW-0472">Membrane</keyword>
<accession>A0A8C3K0W9</accession>
<dbReference type="CDD" id="cd03156">
    <property type="entry name" value="uroplakin_I_like_LEL"/>
    <property type="match status" value="1"/>
</dbReference>
<evidence type="ECO:0000256" key="6">
    <source>
        <dbReference type="SAM" id="SignalP"/>
    </source>
</evidence>
<evidence type="ECO:0000256" key="1">
    <source>
        <dbReference type="ARBA" id="ARBA00004141"/>
    </source>
</evidence>
<organism evidence="7 8">
    <name type="scientific">Calidris pygmaea</name>
    <name type="common">Spoon-billed sandpiper</name>
    <dbReference type="NCBI Taxonomy" id="425635"/>
    <lineage>
        <taxon>Eukaryota</taxon>
        <taxon>Metazoa</taxon>
        <taxon>Chordata</taxon>
        <taxon>Craniata</taxon>
        <taxon>Vertebrata</taxon>
        <taxon>Euteleostomi</taxon>
        <taxon>Archelosauria</taxon>
        <taxon>Archosauria</taxon>
        <taxon>Dinosauria</taxon>
        <taxon>Saurischia</taxon>
        <taxon>Theropoda</taxon>
        <taxon>Coelurosauria</taxon>
        <taxon>Aves</taxon>
        <taxon>Neognathae</taxon>
        <taxon>Neoaves</taxon>
        <taxon>Charadriiformes</taxon>
        <taxon>Scolopacidae</taxon>
        <taxon>Calidris</taxon>
    </lineage>
</organism>
<evidence type="ECO:0000256" key="4">
    <source>
        <dbReference type="ARBA" id="ARBA00023136"/>
    </source>
</evidence>
<feature type="chain" id="PRO_5034238985" description="Tetraspanin" evidence="6">
    <location>
        <begin position="19"/>
        <end position="322"/>
    </location>
</feature>
<feature type="transmembrane region" description="Helical" evidence="5">
    <location>
        <begin position="116"/>
        <end position="137"/>
    </location>
</feature>
<keyword evidence="6" id="KW-0732">Signal</keyword>
<evidence type="ECO:0000256" key="5">
    <source>
        <dbReference type="SAM" id="Phobius"/>
    </source>
</evidence>
<dbReference type="SUPFAM" id="SSF48652">
    <property type="entry name" value="Tetraspanin"/>
    <property type="match status" value="1"/>
</dbReference>
<proteinExistence type="predicted"/>
<dbReference type="Gene3D" id="1.10.1450.10">
    <property type="entry name" value="Tetraspanin"/>
    <property type="match status" value="1"/>
</dbReference>
<dbReference type="GO" id="GO:0005886">
    <property type="term" value="C:plasma membrane"/>
    <property type="evidence" value="ECO:0007669"/>
    <property type="project" value="TreeGrafter"/>
</dbReference>
<evidence type="ECO:0000313" key="7">
    <source>
        <dbReference type="Ensembl" id="ENSCPGP00000016877.1"/>
    </source>
</evidence>
<evidence type="ECO:0000256" key="3">
    <source>
        <dbReference type="ARBA" id="ARBA00022989"/>
    </source>
</evidence>
<dbReference type="Ensembl" id="ENSCPGT00000018457.1">
    <property type="protein sequence ID" value="ENSCPGP00000016877.1"/>
    <property type="gene ID" value="ENSCPGG00000011828.1"/>
</dbReference>
<dbReference type="InterPro" id="IPR008952">
    <property type="entry name" value="Tetraspanin_EC2_sf"/>
</dbReference>
<evidence type="ECO:0000256" key="2">
    <source>
        <dbReference type="ARBA" id="ARBA00022692"/>
    </source>
</evidence>
<evidence type="ECO:0000313" key="8">
    <source>
        <dbReference type="Proteomes" id="UP000694419"/>
    </source>
</evidence>
<dbReference type="PRINTS" id="PR00259">
    <property type="entry name" value="TMFOUR"/>
</dbReference>
<dbReference type="Pfam" id="PF00335">
    <property type="entry name" value="Tetraspanin"/>
    <property type="match status" value="1"/>
</dbReference>
<keyword evidence="3 5" id="KW-1133">Transmembrane helix</keyword>